<dbReference type="OrthoDB" id="1100738at2"/>
<dbReference type="STRING" id="1796646.A4V02_08895"/>
<evidence type="ECO:0000313" key="2">
    <source>
        <dbReference type="Proteomes" id="UP000186351"/>
    </source>
</evidence>
<reference evidence="2" key="1">
    <citation type="submission" date="2016-04" db="EMBL/GenBank/DDBJ databases">
        <title>Complete Genome Sequences of Twelve Strains of a Stable Defined Moderately Diverse Mouse Microbiota 2 (sDMDMm2).</title>
        <authorList>
            <person name="Uchimura Y."/>
            <person name="Wyss M."/>
            <person name="Brugiroux S."/>
            <person name="Limenitakis J.P."/>
            <person name="Stecher B."/>
            <person name="McCoy K.D."/>
            <person name="Macpherson A.J."/>
        </authorList>
    </citation>
    <scope>NUCLEOTIDE SEQUENCE [LARGE SCALE GENOMIC DNA]</scope>
    <source>
        <strain evidence="2">YL27</strain>
    </source>
</reference>
<name>A0A1B1SAL4_9BACT</name>
<dbReference type="Pfam" id="PF13149">
    <property type="entry name" value="Mfa_like_1"/>
    <property type="match status" value="1"/>
</dbReference>
<proteinExistence type="predicted"/>
<accession>A0A1Z2XI12</accession>
<organism evidence="1 2">
    <name type="scientific">Muribaculum intestinale</name>
    <dbReference type="NCBI Taxonomy" id="1796646"/>
    <lineage>
        <taxon>Bacteria</taxon>
        <taxon>Pseudomonadati</taxon>
        <taxon>Bacteroidota</taxon>
        <taxon>Bacteroidia</taxon>
        <taxon>Bacteroidales</taxon>
        <taxon>Muribaculaceae</taxon>
        <taxon>Muribaculum</taxon>
    </lineage>
</organism>
<dbReference type="KEGG" id="pary:A4V02_08895"/>
<protein>
    <recommendedName>
        <fullName evidence="3">Fimbrillin family protein</fullName>
    </recommendedName>
</protein>
<dbReference type="EMBL" id="CP015402">
    <property type="protein sequence ID" value="ANU63833.2"/>
    <property type="molecule type" value="Genomic_DNA"/>
</dbReference>
<dbReference type="InterPro" id="IPR025049">
    <property type="entry name" value="Mfa-like_1"/>
</dbReference>
<dbReference type="RefSeq" id="WP_084274067.1">
    <property type="nucleotide sequence ID" value="NZ_CAMSDF010000014.1"/>
</dbReference>
<dbReference type="GeneID" id="65536982"/>
<dbReference type="AlphaFoldDB" id="A0A1B1SAL4"/>
<keyword evidence="2" id="KW-1185">Reference proteome</keyword>
<accession>A0A1B1SAL4</accession>
<dbReference type="PROSITE" id="PS51257">
    <property type="entry name" value="PROKAR_LIPOPROTEIN"/>
    <property type="match status" value="1"/>
</dbReference>
<evidence type="ECO:0008006" key="3">
    <source>
        <dbReference type="Google" id="ProtNLM"/>
    </source>
</evidence>
<dbReference type="CDD" id="cd13120">
    <property type="entry name" value="BF2867_like_N"/>
    <property type="match status" value="1"/>
</dbReference>
<sequence length="459" mass="49652">MNLKLVPFAAMAAIMATSCSKEEVMDINYDPDGKAITFTAGVGHSRAVETTINNLGDFAVYSKVVHPEGVLYDSFLIGADGENGAEIAHKNTSSSNSWELDRKVYLPLSGADVVFWAYTDNTPVTGDVKTPLSSGKVTFDNNKGPQINGYKINKCDLTATDRTIWADGNSQKDLVCAFAQTTKKNVIDLNFNHVLSQISINAIQKDKAGNDSRIVKVKGAWIVNANGTGNLSAGYAYDKDTNTAKENNEWTLSGTESFGSYFSSAIELSSDNASDLLSSSLMLMPQQLNEWNGKDITTNNAYILLLCRVELKHPGATHDGADLSDIGVDGTNHYHQQFPVSTDGKYHAEEYGFSCVPLKSTWSMGKKYSYNLDICGASSGAGVYPPNIPTTTDAVKAYINKLIPSSETEGDNTKIKVVTNRPDGKKVGDPVLEEPIKFNVTVSDWANAGSEWTDGNVNL</sequence>
<evidence type="ECO:0000313" key="1">
    <source>
        <dbReference type="EMBL" id="ANU63833.2"/>
    </source>
</evidence>
<gene>
    <name evidence="1" type="ORF">A4V02_08895</name>
</gene>
<dbReference type="Proteomes" id="UP000186351">
    <property type="component" value="Chromosome"/>
</dbReference>